<evidence type="ECO:0000313" key="4">
    <source>
        <dbReference type="Proteomes" id="UP000281726"/>
    </source>
</evidence>
<dbReference type="RefSeq" id="WP_120730146.1">
    <property type="nucleotide sequence ID" value="NZ_RBAK01000008.1"/>
</dbReference>
<evidence type="ECO:0000313" key="3">
    <source>
        <dbReference type="EMBL" id="RKN43551.1"/>
    </source>
</evidence>
<dbReference type="AlphaFoldDB" id="A0A3A9Z580"/>
<name>A0A3A9Z580_9ACTN</name>
<accession>A0A3A9Z580</accession>
<sequence length="118" mass="12561">MTTPGTGPDPDHYWRRPDPTSQRPTNPPQPPEGRAGPARRPGDGADGYAGPPPTTPPPVGWRPPVHVQPPPPRRLPPQDAADLDAAEQRAQRVTQGVGVAVAVVLVLLVCLLCSRLVR</sequence>
<keyword evidence="2" id="KW-0472">Membrane</keyword>
<protein>
    <recommendedName>
        <fullName evidence="5">Translation initiation factor 2</fullName>
    </recommendedName>
</protein>
<dbReference type="EMBL" id="RBAK01000008">
    <property type="protein sequence ID" value="RKN43551.1"/>
    <property type="molecule type" value="Genomic_DNA"/>
</dbReference>
<reference evidence="3 4" key="1">
    <citation type="journal article" date="2004" name="Syst. Appl. Microbiol.">
        <title>Cryptoendolithic actinomycetes from antarctic sandstone rock samples: Micromonospora endolithica sp. nov. and two isolates related to Micromonospora coerulea Jensen 1932.</title>
        <authorList>
            <person name="Hirsch P."/>
            <person name="Mevs U."/>
            <person name="Kroppenstedt R.M."/>
            <person name="Schumann P."/>
            <person name="Stackebrandt E."/>
        </authorList>
    </citation>
    <scope>NUCLEOTIDE SEQUENCE [LARGE SCALE GENOMIC DNA]</scope>
    <source>
        <strain evidence="3 4">JCM 12677</strain>
    </source>
</reference>
<feature type="region of interest" description="Disordered" evidence="1">
    <location>
        <begin position="1"/>
        <end position="87"/>
    </location>
</feature>
<keyword evidence="4" id="KW-1185">Reference proteome</keyword>
<feature type="transmembrane region" description="Helical" evidence="2">
    <location>
        <begin position="97"/>
        <end position="117"/>
    </location>
</feature>
<keyword evidence="2" id="KW-1133">Transmembrane helix</keyword>
<keyword evidence="2" id="KW-0812">Transmembrane</keyword>
<evidence type="ECO:0000256" key="1">
    <source>
        <dbReference type="SAM" id="MobiDB-lite"/>
    </source>
</evidence>
<proteinExistence type="predicted"/>
<evidence type="ECO:0008006" key="5">
    <source>
        <dbReference type="Google" id="ProtNLM"/>
    </source>
</evidence>
<feature type="compositionally biased region" description="Basic and acidic residues" evidence="1">
    <location>
        <begin position="9"/>
        <end position="18"/>
    </location>
</feature>
<organism evidence="3 4">
    <name type="scientific">Micromonospora endolithica</name>
    <dbReference type="NCBI Taxonomy" id="230091"/>
    <lineage>
        <taxon>Bacteria</taxon>
        <taxon>Bacillati</taxon>
        <taxon>Actinomycetota</taxon>
        <taxon>Actinomycetes</taxon>
        <taxon>Micromonosporales</taxon>
        <taxon>Micromonosporaceae</taxon>
        <taxon>Micromonospora</taxon>
    </lineage>
</organism>
<dbReference type="Proteomes" id="UP000281726">
    <property type="component" value="Unassembled WGS sequence"/>
</dbReference>
<evidence type="ECO:0000256" key="2">
    <source>
        <dbReference type="SAM" id="Phobius"/>
    </source>
</evidence>
<feature type="compositionally biased region" description="Pro residues" evidence="1">
    <location>
        <begin position="50"/>
        <end position="75"/>
    </location>
</feature>
<comment type="caution">
    <text evidence="3">The sequence shown here is derived from an EMBL/GenBank/DDBJ whole genome shotgun (WGS) entry which is preliminary data.</text>
</comment>
<gene>
    <name evidence="3" type="ORF">D7223_21210</name>
</gene>